<accession>A0A510WDT9</accession>
<evidence type="ECO:0000313" key="1">
    <source>
        <dbReference type="EMBL" id="GEK37344.1"/>
    </source>
</evidence>
<comment type="caution">
    <text evidence="1">The sequence shown here is derived from an EMBL/GenBank/DDBJ whole genome shotgun (WGS) entry which is preliminary data.</text>
</comment>
<evidence type="ECO:0000313" key="2">
    <source>
        <dbReference type="Proteomes" id="UP000321361"/>
    </source>
</evidence>
<gene>
    <name evidence="1" type="ORF">ETH01_16310</name>
</gene>
<name>A0A510WDT9_ENTTH</name>
<dbReference type="OrthoDB" id="2186792at2"/>
<reference evidence="1 2" key="1">
    <citation type="submission" date="2019-07" db="EMBL/GenBank/DDBJ databases">
        <title>Whole genome shotgun sequence of Enterococcus thailandicus NBRC 101867.</title>
        <authorList>
            <person name="Hosoyama A."/>
            <person name="Uohara A."/>
            <person name="Ohji S."/>
            <person name="Ichikawa N."/>
        </authorList>
    </citation>
    <scope>NUCLEOTIDE SEQUENCE [LARGE SCALE GENOMIC DNA]</scope>
    <source>
        <strain evidence="1 2">NBRC 101867</strain>
    </source>
</reference>
<protein>
    <recommendedName>
        <fullName evidence="3">Antitoxin VbhA domain-containing protein</fullName>
    </recommendedName>
</protein>
<dbReference type="AlphaFoldDB" id="A0A510WDT9"/>
<evidence type="ECO:0008006" key="3">
    <source>
        <dbReference type="Google" id="ProtNLM"/>
    </source>
</evidence>
<proteinExistence type="predicted"/>
<organism evidence="1 2">
    <name type="scientific">Enterococcus thailandicus</name>
    <dbReference type="NCBI Taxonomy" id="417368"/>
    <lineage>
        <taxon>Bacteria</taxon>
        <taxon>Bacillati</taxon>
        <taxon>Bacillota</taxon>
        <taxon>Bacilli</taxon>
        <taxon>Lactobacillales</taxon>
        <taxon>Enterococcaceae</taxon>
        <taxon>Enterococcus</taxon>
    </lineage>
</organism>
<dbReference type="RefSeq" id="WP_083571989.1">
    <property type="nucleotide sequence ID" value="NZ_BJUG01000008.1"/>
</dbReference>
<dbReference type="Proteomes" id="UP000321361">
    <property type="component" value="Unassembled WGS sequence"/>
</dbReference>
<sequence length="71" mass="8047">MSDYKYSIKNTTKIEREKLRNVALSYSTLDAAAPSEDTMKLVEEYVAGNIEIADALETVIEKYRNMGLQNV</sequence>
<dbReference type="EMBL" id="BJUG01000008">
    <property type="protein sequence ID" value="GEK37344.1"/>
    <property type="molecule type" value="Genomic_DNA"/>
</dbReference>